<keyword evidence="10" id="KW-1185">Reference proteome</keyword>
<evidence type="ECO:0000256" key="2">
    <source>
        <dbReference type="ARBA" id="ARBA00022475"/>
    </source>
</evidence>
<keyword evidence="5" id="KW-0560">Oxidoreductase</keyword>
<accession>A0A9W6CV17</accession>
<feature type="transmembrane region" description="Helical" evidence="7">
    <location>
        <begin position="131"/>
        <end position="156"/>
    </location>
</feature>
<dbReference type="InterPro" id="IPR023234">
    <property type="entry name" value="NarG-like_domain"/>
</dbReference>
<dbReference type="AlphaFoldDB" id="A0A9W6CV17"/>
<gene>
    <name evidence="9" type="ORF">DAMNIGENAA_04620</name>
</gene>
<proteinExistence type="predicted"/>
<protein>
    <recommendedName>
        <fullName evidence="8">NarG-like domain-containing protein</fullName>
    </recommendedName>
</protein>
<evidence type="ECO:0000256" key="7">
    <source>
        <dbReference type="SAM" id="Phobius"/>
    </source>
</evidence>
<organism evidence="9 10">
    <name type="scientific">Desulforhabdus amnigena</name>
    <dbReference type="NCBI Taxonomy" id="40218"/>
    <lineage>
        <taxon>Bacteria</taxon>
        <taxon>Pseudomonadati</taxon>
        <taxon>Thermodesulfobacteriota</taxon>
        <taxon>Syntrophobacteria</taxon>
        <taxon>Syntrophobacterales</taxon>
        <taxon>Syntrophobacteraceae</taxon>
        <taxon>Desulforhabdus</taxon>
    </lineage>
</organism>
<dbReference type="InterPro" id="IPR036197">
    <property type="entry name" value="NarG-like_sf"/>
</dbReference>
<dbReference type="SUPFAM" id="SSF103501">
    <property type="entry name" value="Respiratory nitrate reductase 1 gamma chain"/>
    <property type="match status" value="1"/>
</dbReference>
<keyword evidence="3 7" id="KW-0812">Transmembrane</keyword>
<dbReference type="EMBL" id="BSDR01000001">
    <property type="protein sequence ID" value="GLI33029.1"/>
    <property type="molecule type" value="Genomic_DNA"/>
</dbReference>
<dbReference type="GO" id="GO:0005886">
    <property type="term" value="C:plasma membrane"/>
    <property type="evidence" value="ECO:0007669"/>
    <property type="project" value="UniProtKB-SubCell"/>
</dbReference>
<dbReference type="Proteomes" id="UP001144372">
    <property type="component" value="Unassembled WGS sequence"/>
</dbReference>
<evidence type="ECO:0000256" key="4">
    <source>
        <dbReference type="ARBA" id="ARBA00022989"/>
    </source>
</evidence>
<name>A0A9W6CV17_9BACT</name>
<dbReference type="GO" id="GO:0016491">
    <property type="term" value="F:oxidoreductase activity"/>
    <property type="evidence" value="ECO:0007669"/>
    <property type="project" value="UniProtKB-KW"/>
</dbReference>
<reference evidence="9" key="1">
    <citation type="submission" date="2022-12" db="EMBL/GenBank/DDBJ databases">
        <title>Reference genome sequencing for broad-spectrum identification of bacterial and archaeal isolates by mass spectrometry.</title>
        <authorList>
            <person name="Sekiguchi Y."/>
            <person name="Tourlousse D.M."/>
        </authorList>
    </citation>
    <scope>NUCLEOTIDE SEQUENCE</scope>
    <source>
        <strain evidence="9">ASRB1</strain>
    </source>
</reference>
<comment type="caution">
    <text evidence="9">The sequence shown here is derived from an EMBL/GenBank/DDBJ whole genome shotgun (WGS) entry which is preliminary data.</text>
</comment>
<comment type="subcellular location">
    <subcellularLocation>
        <location evidence="1">Cell membrane</location>
        <topology evidence="1">Multi-pass membrane protein</topology>
    </subcellularLocation>
</comment>
<feature type="transmembrane region" description="Helical" evidence="7">
    <location>
        <begin position="42"/>
        <end position="63"/>
    </location>
</feature>
<evidence type="ECO:0000259" key="8">
    <source>
        <dbReference type="Pfam" id="PF02665"/>
    </source>
</evidence>
<sequence length="181" mass="20884">MLIAFGFVSLFVVAQLYALLIKVYPIEYFVSGTGRGYLKFGLELTGLVLFVGLTLGLIHRIMHTEQEKVLVDMRLLLLLWLIVATGFMTEAFRFVTEPHDVFIQYSFMMAPLARWLGKFPWQWDVLYPSMWVIHVILIAFFFAVIPFTKFVHIFIAPIGRSITMGRDTSMLKREKIAEGLL</sequence>
<evidence type="ECO:0000256" key="3">
    <source>
        <dbReference type="ARBA" id="ARBA00022692"/>
    </source>
</evidence>
<evidence type="ECO:0000256" key="6">
    <source>
        <dbReference type="ARBA" id="ARBA00023136"/>
    </source>
</evidence>
<keyword evidence="4 7" id="KW-1133">Transmembrane helix</keyword>
<feature type="domain" description="NarG-like" evidence="8">
    <location>
        <begin position="44"/>
        <end position="159"/>
    </location>
</feature>
<evidence type="ECO:0000256" key="1">
    <source>
        <dbReference type="ARBA" id="ARBA00004651"/>
    </source>
</evidence>
<evidence type="ECO:0000313" key="9">
    <source>
        <dbReference type="EMBL" id="GLI33029.1"/>
    </source>
</evidence>
<keyword evidence="2" id="KW-1003">Cell membrane</keyword>
<evidence type="ECO:0000313" key="10">
    <source>
        <dbReference type="Proteomes" id="UP001144372"/>
    </source>
</evidence>
<dbReference type="Gene3D" id="1.20.950.20">
    <property type="entry name" value="Transmembrane di-heme cytochromes, Chain C"/>
    <property type="match status" value="1"/>
</dbReference>
<feature type="transmembrane region" description="Helical" evidence="7">
    <location>
        <begin position="75"/>
        <end position="95"/>
    </location>
</feature>
<keyword evidence="6 7" id="KW-0472">Membrane</keyword>
<evidence type="ECO:0000256" key="5">
    <source>
        <dbReference type="ARBA" id="ARBA00023002"/>
    </source>
</evidence>
<dbReference type="Pfam" id="PF02665">
    <property type="entry name" value="Nitrate_red_gam"/>
    <property type="match status" value="1"/>
</dbReference>